<dbReference type="PROSITE" id="PS51257">
    <property type="entry name" value="PROKAR_LIPOPROTEIN"/>
    <property type="match status" value="1"/>
</dbReference>
<protein>
    <submittedName>
        <fullName evidence="2">Uncharacterized protein</fullName>
    </submittedName>
</protein>
<keyword evidence="1" id="KW-0732">Signal</keyword>
<sequence>MSRNTLSILIVAFALAGCASTPAIRPGEFAWDGLGRDPNHPAAVTRPHVKEKTVLASDPNSQREKVLATLRPYSAAWWAVHDEIEAENDRLIRSKLVICRGCLERASAQDITGSIP</sequence>
<keyword evidence="3" id="KW-1185">Reference proteome</keyword>
<evidence type="ECO:0000256" key="1">
    <source>
        <dbReference type="SAM" id="SignalP"/>
    </source>
</evidence>
<name>A0ABS5FHN3_9BRAD</name>
<comment type="caution">
    <text evidence="2">The sequence shown here is derived from an EMBL/GenBank/DDBJ whole genome shotgun (WGS) entry which is preliminary data.</text>
</comment>
<gene>
    <name evidence="2" type="ORF">JQ615_12345</name>
</gene>
<feature type="chain" id="PRO_5045128276" evidence="1">
    <location>
        <begin position="17"/>
        <end position="116"/>
    </location>
</feature>
<reference evidence="3" key="1">
    <citation type="journal article" date="2021" name="ISME J.">
        <title>Evolutionary origin and ecological implication of a unique nif island in free-living Bradyrhizobium lineages.</title>
        <authorList>
            <person name="Tao J."/>
        </authorList>
    </citation>
    <scope>NUCLEOTIDE SEQUENCE [LARGE SCALE GENOMIC DNA]</scope>
    <source>
        <strain evidence="3">SZCCT0434</strain>
    </source>
</reference>
<feature type="signal peptide" evidence="1">
    <location>
        <begin position="1"/>
        <end position="16"/>
    </location>
</feature>
<dbReference type="RefSeq" id="WP_212398369.1">
    <property type="nucleotide sequence ID" value="NZ_JAFCJH010000010.1"/>
</dbReference>
<accession>A0ABS5FHN3</accession>
<proteinExistence type="predicted"/>
<dbReference type="EMBL" id="JAFCJH010000010">
    <property type="protein sequence ID" value="MBR0796179.1"/>
    <property type="molecule type" value="Genomic_DNA"/>
</dbReference>
<dbReference type="Proteomes" id="UP001315278">
    <property type="component" value="Unassembled WGS sequence"/>
</dbReference>
<organism evidence="2 3">
    <name type="scientific">Bradyrhizobium jicamae</name>
    <dbReference type="NCBI Taxonomy" id="280332"/>
    <lineage>
        <taxon>Bacteria</taxon>
        <taxon>Pseudomonadati</taxon>
        <taxon>Pseudomonadota</taxon>
        <taxon>Alphaproteobacteria</taxon>
        <taxon>Hyphomicrobiales</taxon>
        <taxon>Nitrobacteraceae</taxon>
        <taxon>Bradyrhizobium</taxon>
    </lineage>
</organism>
<evidence type="ECO:0000313" key="2">
    <source>
        <dbReference type="EMBL" id="MBR0796179.1"/>
    </source>
</evidence>
<evidence type="ECO:0000313" key="3">
    <source>
        <dbReference type="Proteomes" id="UP001315278"/>
    </source>
</evidence>